<reference evidence="2" key="1">
    <citation type="journal article" date="2014" name="Genome Announc.">
        <title>Draft Genome Sequence of the Yeast Pseudozyma antarctica Type Strain JCM10317, a Producer of the Glycolipid Biosurfactants, Mannosylerythritol Lipids.</title>
        <authorList>
            <person name="Saika A."/>
            <person name="Koike H."/>
            <person name="Hori T."/>
            <person name="Fukuoka T."/>
            <person name="Sato S."/>
            <person name="Habe H."/>
            <person name="Kitamoto D."/>
            <person name="Morita T."/>
        </authorList>
    </citation>
    <scope>NUCLEOTIDE SEQUENCE [LARGE SCALE GENOMIC DNA]</scope>
    <source>
        <strain evidence="2">JCM 10317</strain>
    </source>
</reference>
<dbReference type="InterPro" id="IPR027417">
    <property type="entry name" value="P-loop_NTPase"/>
</dbReference>
<keyword evidence="1" id="KW-0378">Hydrolase</keyword>
<accession>A0A081CBY1</accession>
<name>A0A081CBY1_PSEA2</name>
<keyword evidence="2" id="KW-1185">Reference proteome</keyword>
<dbReference type="Pfam" id="PF13671">
    <property type="entry name" value="AAA_33"/>
    <property type="match status" value="1"/>
</dbReference>
<dbReference type="CDD" id="cd02019">
    <property type="entry name" value="NK"/>
    <property type="match status" value="1"/>
</dbReference>
<dbReference type="GO" id="GO:0006281">
    <property type="term" value="P:DNA repair"/>
    <property type="evidence" value="ECO:0007669"/>
    <property type="project" value="TreeGrafter"/>
</dbReference>
<dbReference type="HOGENOM" id="CLU_888953_0_0_1"/>
<protein>
    <submittedName>
        <fullName evidence="1">p-loop containing nucleoside triphosphate hydrolase protein</fullName>
    </submittedName>
</protein>
<dbReference type="GO" id="GO:0046404">
    <property type="term" value="F:ATP-dependent polydeoxyribonucleotide 5'-hydroxyl-kinase activity"/>
    <property type="evidence" value="ECO:0007669"/>
    <property type="project" value="TreeGrafter"/>
</dbReference>
<dbReference type="GeneID" id="26303264"/>
<dbReference type="Proteomes" id="UP000053758">
    <property type="component" value="Unassembled WGS sequence"/>
</dbReference>
<dbReference type="GO" id="GO:0003690">
    <property type="term" value="F:double-stranded DNA binding"/>
    <property type="evidence" value="ECO:0007669"/>
    <property type="project" value="TreeGrafter"/>
</dbReference>
<dbReference type="RefSeq" id="XP_014657817.1">
    <property type="nucleotide sequence ID" value="XM_014802331.1"/>
</dbReference>
<gene>
    <name evidence="1" type="ORF">PAN0_004d2387</name>
</gene>
<proteinExistence type="predicted"/>
<dbReference type="Gene3D" id="3.40.50.300">
    <property type="entry name" value="P-loop containing nucleotide triphosphate hydrolases"/>
    <property type="match status" value="1"/>
</dbReference>
<evidence type="ECO:0000313" key="1">
    <source>
        <dbReference type="EMBL" id="GAK64177.1"/>
    </source>
</evidence>
<dbReference type="GO" id="GO:0046403">
    <property type="term" value="F:polynucleotide 3'-phosphatase activity"/>
    <property type="evidence" value="ECO:0007669"/>
    <property type="project" value="TreeGrafter"/>
</dbReference>
<dbReference type="PANTHER" id="PTHR12083">
    <property type="entry name" value="BIFUNCTIONAL POLYNUCLEOTIDE PHOSPHATASE/KINASE"/>
    <property type="match status" value="1"/>
</dbReference>
<dbReference type="AlphaFoldDB" id="A0A081CBY1"/>
<dbReference type="SUPFAM" id="SSF52540">
    <property type="entry name" value="P-loop containing nucleoside triphosphate hydrolases"/>
    <property type="match status" value="1"/>
</dbReference>
<organism evidence="1 2">
    <name type="scientific">Pseudozyma antarctica</name>
    <name type="common">Yeast</name>
    <name type="synonym">Candida antarctica</name>
    <dbReference type="NCBI Taxonomy" id="84753"/>
    <lineage>
        <taxon>Eukaryota</taxon>
        <taxon>Fungi</taxon>
        <taxon>Dikarya</taxon>
        <taxon>Basidiomycota</taxon>
        <taxon>Ustilaginomycotina</taxon>
        <taxon>Ustilaginomycetes</taxon>
        <taxon>Ustilaginales</taxon>
        <taxon>Ustilaginaceae</taxon>
        <taxon>Moesziomyces</taxon>
    </lineage>
</organism>
<evidence type="ECO:0000313" key="2">
    <source>
        <dbReference type="Proteomes" id="UP000053758"/>
    </source>
</evidence>
<dbReference type="OrthoDB" id="3512845at2759"/>
<sequence>MHPTPVLAATPAAAPSQPPCDDAPREQYMLVLSGLIGSGKSTFARALVEHFGDWRRCNQDELGDRHAVVYAARTALLAGYHVVIDRTNIDAKQRRTWLELARELNASTADGERTRSVVTISLTLTISIDEAERRLKLRVGHETIQTPEQALGILPHFLRTYQKASSEEGFHYVLTWPATRMSQNPTRDEVNAMLFDRLSVEERGEGVLPERPPPRAGGRGRGRGRGRGEARPTRGSSALHTPHLAQHGLLEPVQQQPGLDNSHTPPSFAAAAATPPAPSAAVPIQPPL</sequence>
<dbReference type="EMBL" id="DF830071">
    <property type="protein sequence ID" value="GAK64177.1"/>
    <property type="molecule type" value="Genomic_DNA"/>
</dbReference>
<dbReference type="PANTHER" id="PTHR12083:SF9">
    <property type="entry name" value="BIFUNCTIONAL POLYNUCLEOTIDE PHOSPHATASE_KINASE"/>
    <property type="match status" value="1"/>
</dbReference>